<feature type="compositionally biased region" description="Polar residues" evidence="12">
    <location>
        <begin position="442"/>
        <end position="453"/>
    </location>
</feature>
<evidence type="ECO:0000256" key="4">
    <source>
        <dbReference type="ARBA" id="ARBA00022670"/>
    </source>
</evidence>
<feature type="region of interest" description="Disordered" evidence="12">
    <location>
        <begin position="351"/>
        <end position="474"/>
    </location>
</feature>
<dbReference type="Pfam" id="PF02099">
    <property type="entry name" value="Josephin"/>
    <property type="match status" value="1"/>
</dbReference>
<evidence type="ECO:0000256" key="12">
    <source>
        <dbReference type="SAM" id="MobiDB-lite"/>
    </source>
</evidence>
<dbReference type="Gene3D" id="3.90.70.40">
    <property type="match status" value="1"/>
</dbReference>
<feature type="region of interest" description="Disordered" evidence="12">
    <location>
        <begin position="186"/>
        <end position="212"/>
    </location>
</feature>
<comment type="subcellular location">
    <subcellularLocation>
        <location evidence="2">Nucleus</location>
    </subcellularLocation>
</comment>
<evidence type="ECO:0000256" key="6">
    <source>
        <dbReference type="ARBA" id="ARBA00022801"/>
    </source>
</evidence>
<dbReference type="OrthoDB" id="10063692at2759"/>
<accession>A0A1B7N543</accession>
<name>A0A1B7N543_9AGAM</name>
<dbReference type="EC" id="3.4.19.12" evidence="3"/>
<keyword evidence="9" id="KW-0804">Transcription</keyword>
<dbReference type="GO" id="GO:0005634">
    <property type="term" value="C:nucleus"/>
    <property type="evidence" value="ECO:0007669"/>
    <property type="project" value="UniProtKB-SubCell"/>
</dbReference>
<keyword evidence="15" id="KW-1185">Reference proteome</keyword>
<evidence type="ECO:0000256" key="11">
    <source>
        <dbReference type="PROSITE-ProRule" id="PRU00331"/>
    </source>
</evidence>
<evidence type="ECO:0000256" key="2">
    <source>
        <dbReference type="ARBA" id="ARBA00004123"/>
    </source>
</evidence>
<comment type="caution">
    <text evidence="11">Lacks conserved residue(s) required for the propagation of feature annotation.</text>
</comment>
<evidence type="ECO:0000259" key="13">
    <source>
        <dbReference type="PROSITE" id="PS50957"/>
    </source>
</evidence>
<dbReference type="Gene3D" id="1.10.287.10">
    <property type="entry name" value="S15/NS1, RNA-binding"/>
    <property type="match status" value="1"/>
</dbReference>
<keyword evidence="10" id="KW-0539">Nucleus</keyword>
<reference evidence="14 15" key="1">
    <citation type="submission" date="2016-06" db="EMBL/GenBank/DDBJ databases">
        <title>Comparative genomics of the ectomycorrhizal sister species Rhizopogon vinicolor and Rhizopogon vesiculosus (Basidiomycota: Boletales) reveals a divergence of the mating type B locus.</title>
        <authorList>
            <consortium name="DOE Joint Genome Institute"/>
            <person name="Mujic A.B."/>
            <person name="Kuo A."/>
            <person name="Tritt A."/>
            <person name="Lipzen A."/>
            <person name="Chen C."/>
            <person name="Johnson J."/>
            <person name="Sharma A."/>
            <person name="Barry K."/>
            <person name="Grigoriev I.V."/>
            <person name="Spatafora J.W."/>
        </authorList>
    </citation>
    <scope>NUCLEOTIDE SEQUENCE [LARGE SCALE GENOMIC DNA]</scope>
    <source>
        <strain evidence="14 15">AM-OR11-026</strain>
    </source>
</reference>
<dbReference type="PROSITE" id="PS50330">
    <property type="entry name" value="UIM"/>
    <property type="match status" value="1"/>
</dbReference>
<sequence>MAGLEQLLHLIYHERQQEGSNLCAQHALNSLLQGNYFTAPDLSEFARRMDALEQSSRYDDATRGNTSTNMDDTGFFSVQVLEEALNIWELSLVRWRSEAMKPYQNEPHNQTAFVLNHNQHWYTLRRFGNLSNPGDGHWFNLDSTKRQPQWISKLYLGMFLQQAESDGYSVFTVTKIDPEARSQLPHIDADDIASTLPDPTSAPSVTRDDVEPGFENEDMELQAALQASLETGEIGGPSTTPSSYHPAPASIFASDMRGSSSSHLPGRTGLGMPGIPPNQDPYGNADVDPIVASMERDRIVMERMRREQEFGFRQQYQEEVARFRNQQPPRGAQDHRNEDEYFHRAITESLAERQASGSLEDDDSEDAEYATPPEASFSSTRQLSRVYDDDDADFQAALRASLESAPPEFSHLPVQQPLQTRQPPSPHISTTSEEREIDNQSEADTSTIASETAPSEEKLSMEEMRRRRLARFGG</sequence>
<feature type="region of interest" description="Disordered" evidence="12">
    <location>
        <begin position="232"/>
        <end position="286"/>
    </location>
</feature>
<feature type="compositionally biased region" description="Basic and acidic residues" evidence="12">
    <location>
        <begin position="455"/>
        <end position="465"/>
    </location>
</feature>
<dbReference type="GO" id="GO:0004843">
    <property type="term" value="F:cysteine-type deubiquitinase activity"/>
    <property type="evidence" value="ECO:0007669"/>
    <property type="project" value="UniProtKB-EC"/>
</dbReference>
<keyword evidence="8" id="KW-0805">Transcription regulation</keyword>
<keyword evidence="5" id="KW-0833">Ubl conjugation pathway</keyword>
<evidence type="ECO:0000256" key="1">
    <source>
        <dbReference type="ARBA" id="ARBA00000707"/>
    </source>
</evidence>
<evidence type="ECO:0000256" key="10">
    <source>
        <dbReference type="ARBA" id="ARBA00023242"/>
    </source>
</evidence>
<dbReference type="InParanoid" id="A0A1B7N543"/>
<dbReference type="SMART" id="SM00726">
    <property type="entry name" value="UIM"/>
    <property type="match status" value="3"/>
</dbReference>
<protein>
    <recommendedName>
        <fullName evidence="3">ubiquitinyl hydrolase 1</fullName>
        <ecNumber evidence="3">3.4.19.12</ecNumber>
    </recommendedName>
</protein>
<dbReference type="PRINTS" id="PR01233">
    <property type="entry name" value="JOSEPHIN"/>
</dbReference>
<evidence type="ECO:0000256" key="3">
    <source>
        <dbReference type="ARBA" id="ARBA00012759"/>
    </source>
</evidence>
<keyword evidence="4" id="KW-0645">Protease</keyword>
<proteinExistence type="predicted"/>
<dbReference type="InterPro" id="IPR003903">
    <property type="entry name" value="UIM_dom"/>
</dbReference>
<evidence type="ECO:0000313" key="15">
    <source>
        <dbReference type="Proteomes" id="UP000092154"/>
    </source>
</evidence>
<dbReference type="InterPro" id="IPR006155">
    <property type="entry name" value="Josephin"/>
</dbReference>
<evidence type="ECO:0000256" key="5">
    <source>
        <dbReference type="ARBA" id="ARBA00022786"/>
    </source>
</evidence>
<dbReference type="PANTHER" id="PTHR14159">
    <property type="entry name" value="ATAXIN-3-RELATED"/>
    <property type="match status" value="1"/>
</dbReference>
<organism evidence="14 15">
    <name type="scientific">Rhizopogon vinicolor AM-OR11-026</name>
    <dbReference type="NCBI Taxonomy" id="1314800"/>
    <lineage>
        <taxon>Eukaryota</taxon>
        <taxon>Fungi</taxon>
        <taxon>Dikarya</taxon>
        <taxon>Basidiomycota</taxon>
        <taxon>Agaricomycotina</taxon>
        <taxon>Agaricomycetes</taxon>
        <taxon>Agaricomycetidae</taxon>
        <taxon>Boletales</taxon>
        <taxon>Suillineae</taxon>
        <taxon>Rhizopogonaceae</taxon>
        <taxon>Rhizopogon</taxon>
    </lineage>
</organism>
<evidence type="ECO:0000256" key="9">
    <source>
        <dbReference type="ARBA" id="ARBA00023163"/>
    </source>
</evidence>
<dbReference type="PANTHER" id="PTHR14159:SF0">
    <property type="entry name" value="ATAXIN-3-RELATED"/>
    <property type="match status" value="1"/>
</dbReference>
<dbReference type="AlphaFoldDB" id="A0A1B7N543"/>
<dbReference type="GO" id="GO:0006508">
    <property type="term" value="P:proteolysis"/>
    <property type="evidence" value="ECO:0007669"/>
    <property type="project" value="UniProtKB-KW"/>
</dbReference>
<dbReference type="InterPro" id="IPR033865">
    <property type="entry name" value="Ataxin-3"/>
</dbReference>
<dbReference type="Proteomes" id="UP000092154">
    <property type="component" value="Unassembled WGS sequence"/>
</dbReference>
<dbReference type="PROSITE" id="PS50957">
    <property type="entry name" value="JOSEPHIN"/>
    <property type="match status" value="1"/>
</dbReference>
<gene>
    <name evidence="14" type="ORF">K503DRAFT_738366</name>
</gene>
<feature type="compositionally biased region" description="Polar residues" evidence="12">
    <location>
        <begin position="416"/>
        <end position="431"/>
    </location>
</feature>
<evidence type="ECO:0000256" key="7">
    <source>
        <dbReference type="ARBA" id="ARBA00022807"/>
    </source>
</evidence>
<dbReference type="Gene3D" id="6.10.140.100">
    <property type="match status" value="1"/>
</dbReference>
<dbReference type="SMART" id="SM01246">
    <property type="entry name" value="Josephin"/>
    <property type="match status" value="1"/>
</dbReference>
<comment type="catalytic activity">
    <reaction evidence="1">
        <text>Thiol-dependent hydrolysis of ester, thioester, amide, peptide and isopeptide bonds formed by the C-terminal Gly of ubiquitin (a 76-residue protein attached to proteins as an intracellular targeting signal).</text>
        <dbReference type="EC" id="3.4.19.12"/>
    </reaction>
</comment>
<dbReference type="EMBL" id="KV448228">
    <property type="protein sequence ID" value="OAX39976.1"/>
    <property type="molecule type" value="Genomic_DNA"/>
</dbReference>
<evidence type="ECO:0000313" key="14">
    <source>
        <dbReference type="EMBL" id="OAX39976.1"/>
    </source>
</evidence>
<feature type="compositionally biased region" description="Acidic residues" evidence="12">
    <location>
        <begin position="359"/>
        <end position="368"/>
    </location>
</feature>
<dbReference type="STRING" id="1314800.A0A1B7N543"/>
<feature type="domain" description="Josephin" evidence="13">
    <location>
        <begin position="8"/>
        <end position="188"/>
    </location>
</feature>
<evidence type="ECO:0000256" key="8">
    <source>
        <dbReference type="ARBA" id="ARBA00023015"/>
    </source>
</evidence>
<keyword evidence="6" id="KW-0378">Hydrolase</keyword>
<keyword evidence="7" id="KW-0788">Thiol protease</keyword>
<dbReference type="GO" id="GO:0016579">
    <property type="term" value="P:protein deubiquitination"/>
    <property type="evidence" value="ECO:0007669"/>
    <property type="project" value="InterPro"/>
</dbReference>